<dbReference type="PROSITE" id="PS51898">
    <property type="entry name" value="TYR_RECOMBINASE"/>
    <property type="match status" value="1"/>
</dbReference>
<name>A0A919NDY3_9ACTN</name>
<dbReference type="EMBL" id="BOMW01000071">
    <property type="protein sequence ID" value="GIF08954.1"/>
    <property type="molecule type" value="Genomic_DNA"/>
</dbReference>
<dbReference type="GO" id="GO:0003677">
    <property type="term" value="F:DNA binding"/>
    <property type="evidence" value="ECO:0007669"/>
    <property type="project" value="InterPro"/>
</dbReference>
<dbReference type="CDD" id="cd00397">
    <property type="entry name" value="DNA_BRE_C"/>
    <property type="match status" value="1"/>
</dbReference>
<evidence type="ECO:0000256" key="1">
    <source>
        <dbReference type="ARBA" id="ARBA00023172"/>
    </source>
</evidence>
<dbReference type="InterPro" id="IPR011010">
    <property type="entry name" value="DNA_brk_join_enz"/>
</dbReference>
<dbReference type="Pfam" id="PF00589">
    <property type="entry name" value="Phage_integrase"/>
    <property type="match status" value="1"/>
</dbReference>
<keyword evidence="4" id="KW-1185">Reference proteome</keyword>
<dbReference type="RefSeq" id="WP_203684292.1">
    <property type="nucleotide sequence ID" value="NZ_BOMW01000071.1"/>
</dbReference>
<protein>
    <submittedName>
        <fullName evidence="3">Integrase</fullName>
    </submittedName>
</protein>
<accession>A0A919NDY3</accession>
<feature type="domain" description="Tyr recombinase" evidence="2">
    <location>
        <begin position="472"/>
        <end position="687"/>
    </location>
</feature>
<organism evidence="3 4">
    <name type="scientific">Actinoplanes siamensis</name>
    <dbReference type="NCBI Taxonomy" id="1223317"/>
    <lineage>
        <taxon>Bacteria</taxon>
        <taxon>Bacillati</taxon>
        <taxon>Actinomycetota</taxon>
        <taxon>Actinomycetes</taxon>
        <taxon>Micromonosporales</taxon>
        <taxon>Micromonosporaceae</taxon>
        <taxon>Actinoplanes</taxon>
    </lineage>
</organism>
<reference evidence="3" key="1">
    <citation type="submission" date="2021-01" db="EMBL/GenBank/DDBJ databases">
        <title>Whole genome shotgun sequence of Actinoplanes siamensis NBRC 109076.</title>
        <authorList>
            <person name="Komaki H."/>
            <person name="Tamura T."/>
        </authorList>
    </citation>
    <scope>NUCLEOTIDE SEQUENCE</scope>
    <source>
        <strain evidence="3">NBRC 109076</strain>
    </source>
</reference>
<dbReference type="AlphaFoldDB" id="A0A919NDY3"/>
<dbReference type="InterPro" id="IPR013762">
    <property type="entry name" value="Integrase-like_cat_sf"/>
</dbReference>
<dbReference type="GO" id="GO:0006310">
    <property type="term" value="P:DNA recombination"/>
    <property type="evidence" value="ECO:0007669"/>
    <property type="project" value="UniProtKB-KW"/>
</dbReference>
<dbReference type="SUPFAM" id="SSF56349">
    <property type="entry name" value="DNA breaking-rejoining enzymes"/>
    <property type="match status" value="1"/>
</dbReference>
<dbReference type="InterPro" id="IPR002104">
    <property type="entry name" value="Integrase_catalytic"/>
</dbReference>
<keyword evidence="1" id="KW-0233">DNA recombination</keyword>
<evidence type="ECO:0000313" key="3">
    <source>
        <dbReference type="EMBL" id="GIF08954.1"/>
    </source>
</evidence>
<evidence type="ECO:0000259" key="2">
    <source>
        <dbReference type="PROSITE" id="PS51898"/>
    </source>
</evidence>
<evidence type="ECO:0000313" key="4">
    <source>
        <dbReference type="Proteomes" id="UP000629619"/>
    </source>
</evidence>
<dbReference type="Proteomes" id="UP000629619">
    <property type="component" value="Unassembled WGS sequence"/>
</dbReference>
<gene>
    <name evidence="3" type="ORF">Asi03nite_64920</name>
</gene>
<comment type="caution">
    <text evidence="3">The sequence shown here is derived from an EMBL/GenBank/DDBJ whole genome shotgun (WGS) entry which is preliminary data.</text>
</comment>
<sequence>MTTTTIGLQTPRTWQVSSEAQALMEKFPPRLVFGAWPRTRESRVVLEGRMAVAPFRGDDSQSRCHRKASLQAVLDWLELYPGQSWQQRWQATGAGRDGQRDWRLQVLADLATAGLLDRHPGYARKILGTGLIQLIGGDYLRPSVGWLMATASPLRIANEMAKVRDPDGIAELRTARLAGTVGDSTMIPAIEKIALVMAAKGGLVCNVTIGDCLELMRISREVFPGPTRSGRHSPVFYQLLHSTGLFPADAPPTVRMFSPVFAGQVPVEQLVDRYQVTCRPVRDLLVEYLRERQPAIDYGTLTSLATTLVLWFWKDLERHHPGIDSLRLSPETASAWKQRIRTKVVRSRGADGEITETTVERDTATDALTTVRSFYLDLAQWALDDPGRWGQWAVPCPIRATDIQHKKMNSRRKARMDQRTRDRLPVLPALVEAVGRERKAAAGRLAAARAAQPGDTFTVDGVTLRLAQLARHSPRIWAEEPATGRRRDLIREEDNAFWAWAAVEVLRMTGVRVEELTELSHHSLVQYRTPATGELIPLLQIPPSKTDEERLLVISPELADVLSAIVCRIRNSDGSVPLVVAYDHHEKVWNPPIPLLFQRTIALEIRPIPIAGIRVLVSDALARTGLTDVTGKPLDFAPHDFRRIFTTDAIMNGMPPHIAQLLLGHKDINTTMGYKAVYPEEAINGHRAFIARRRGLRPSEEYRHPSDAEWDEFLGHFERRRLALGDCGRAYGTNCIHEHSCVRCPLLRVDPEQRHRLIEIRTNLTARIAEAEREGWLGEADGLRVSLAAAKEKLAQVDGAIQRREAAVNLGMPTFATIAGRNTAIDPADHRAAE</sequence>
<dbReference type="GO" id="GO:0015074">
    <property type="term" value="P:DNA integration"/>
    <property type="evidence" value="ECO:0007669"/>
    <property type="project" value="InterPro"/>
</dbReference>
<dbReference type="Gene3D" id="1.10.443.10">
    <property type="entry name" value="Intergrase catalytic core"/>
    <property type="match status" value="1"/>
</dbReference>
<dbReference type="PANTHER" id="PTHR30349:SF64">
    <property type="entry name" value="PROPHAGE INTEGRASE INTD-RELATED"/>
    <property type="match status" value="1"/>
</dbReference>
<dbReference type="InterPro" id="IPR050090">
    <property type="entry name" value="Tyrosine_recombinase_XerCD"/>
</dbReference>
<dbReference type="PANTHER" id="PTHR30349">
    <property type="entry name" value="PHAGE INTEGRASE-RELATED"/>
    <property type="match status" value="1"/>
</dbReference>
<proteinExistence type="predicted"/>